<name>A0A975BVE4_9BACT</name>
<dbReference type="KEGG" id="dmm:dnm_081510"/>
<dbReference type="EMBL" id="CP061800">
    <property type="protein sequence ID" value="QTA92077.1"/>
    <property type="molecule type" value="Genomic_DNA"/>
</dbReference>
<gene>
    <name evidence="1" type="ORF">dnm_081510</name>
</gene>
<dbReference type="AlphaFoldDB" id="A0A975BVE4"/>
<reference evidence="1" key="1">
    <citation type="journal article" date="2021" name="Microb. Physiol.">
        <title>Proteogenomic Insights into the Physiology of Marine, Sulfate-Reducing, Filamentous Desulfonema limicola and Desulfonema magnum.</title>
        <authorList>
            <person name="Schnaars V."/>
            <person name="Wohlbrand L."/>
            <person name="Scheve S."/>
            <person name="Hinrichs C."/>
            <person name="Reinhardt R."/>
            <person name="Rabus R."/>
        </authorList>
    </citation>
    <scope>NUCLEOTIDE SEQUENCE</scope>
    <source>
        <strain evidence="1">4be13</strain>
    </source>
</reference>
<protein>
    <submittedName>
        <fullName evidence="1">Uncharacterized protein</fullName>
    </submittedName>
</protein>
<accession>A0A975BVE4</accession>
<sequence length="45" mass="5110">MFICLNPFHLPREQGTTGFMGDCGDPTFAGYSPFRCFINFFSILL</sequence>
<evidence type="ECO:0000313" key="1">
    <source>
        <dbReference type="EMBL" id="QTA92077.1"/>
    </source>
</evidence>
<organism evidence="1 2">
    <name type="scientific">Desulfonema magnum</name>
    <dbReference type="NCBI Taxonomy" id="45655"/>
    <lineage>
        <taxon>Bacteria</taxon>
        <taxon>Pseudomonadati</taxon>
        <taxon>Thermodesulfobacteriota</taxon>
        <taxon>Desulfobacteria</taxon>
        <taxon>Desulfobacterales</taxon>
        <taxon>Desulfococcaceae</taxon>
        <taxon>Desulfonema</taxon>
    </lineage>
</organism>
<evidence type="ECO:0000313" key="2">
    <source>
        <dbReference type="Proteomes" id="UP000663722"/>
    </source>
</evidence>
<proteinExistence type="predicted"/>
<keyword evidence="2" id="KW-1185">Reference proteome</keyword>
<dbReference type="Proteomes" id="UP000663722">
    <property type="component" value="Chromosome"/>
</dbReference>